<feature type="transmembrane region" description="Helical" evidence="7">
    <location>
        <begin position="84"/>
        <end position="105"/>
    </location>
</feature>
<evidence type="ECO:0000256" key="5">
    <source>
        <dbReference type="ARBA" id="ARBA00023098"/>
    </source>
</evidence>
<dbReference type="AlphaFoldDB" id="A0A099KN26"/>
<dbReference type="PANTHER" id="PTHR21624:SF1">
    <property type="entry name" value="ALKYLGLYCEROL MONOOXYGENASE"/>
    <property type="match status" value="1"/>
</dbReference>
<feature type="domain" description="Fatty acid hydroxylase" evidence="8">
    <location>
        <begin position="123"/>
        <end position="254"/>
    </location>
</feature>
<keyword evidence="2 7" id="KW-0812">Transmembrane</keyword>
<evidence type="ECO:0000256" key="4">
    <source>
        <dbReference type="ARBA" id="ARBA00023002"/>
    </source>
</evidence>
<keyword evidence="3 7" id="KW-1133">Transmembrane helix</keyword>
<feature type="transmembrane region" description="Helical" evidence="7">
    <location>
        <begin position="117"/>
        <end position="135"/>
    </location>
</feature>
<sequence length="312" mass="35468">MLSYTTNYLTSKFNLYLVFSKLCYPVIAFIVGWIGYSSLITGADLGLSSFITVFVVMAYFIVMERIIPFNKSWLQTKKEWSRDSICFVLVIIYGALSEGIVRLIALSLAVDENNLSLWQNAGLGILLSSFIGYWLHRLEHRHLWLWAIHGIHHVPNTVSLTNNSVVHVFEVLLSAVVTQSVLLLCGISGEGMFIAGLFTILQGYFIHANVSVQLGFLNHVIATPELHRFHHSTSLTQAGNFGSDLSIWDKLFSTFYYRKGDAPETVGVVKPYLFPSSFQIHKGIFHPFKWYMSKRGYRPRYINGKEKNNDIN</sequence>
<evidence type="ECO:0000256" key="2">
    <source>
        <dbReference type="ARBA" id="ARBA00022692"/>
    </source>
</evidence>
<reference evidence="9 10" key="1">
    <citation type="submission" date="2014-08" db="EMBL/GenBank/DDBJ databases">
        <title>Genomic and Phenotypic Diversity of Colwellia psychrerythraea strains from Disparate Marine Basins.</title>
        <authorList>
            <person name="Techtmann S.M."/>
            <person name="Stelling S.C."/>
            <person name="Utturkar S.M."/>
            <person name="Alshibli N."/>
            <person name="Harris A."/>
            <person name="Brown S.D."/>
            <person name="Hazen T.C."/>
        </authorList>
    </citation>
    <scope>NUCLEOTIDE SEQUENCE [LARGE SCALE GENOMIC DNA]</scope>
    <source>
        <strain evidence="9 10">GAB14E</strain>
    </source>
</reference>
<dbReference type="InterPro" id="IPR051689">
    <property type="entry name" value="Sterol_desaturase/TMEM195"/>
</dbReference>
<evidence type="ECO:0000256" key="7">
    <source>
        <dbReference type="SAM" id="Phobius"/>
    </source>
</evidence>
<keyword evidence="6 7" id="KW-0472">Membrane</keyword>
<evidence type="ECO:0000256" key="3">
    <source>
        <dbReference type="ARBA" id="ARBA00022989"/>
    </source>
</evidence>
<dbReference type="GO" id="GO:0012505">
    <property type="term" value="C:endomembrane system"/>
    <property type="evidence" value="ECO:0007669"/>
    <property type="project" value="UniProtKB-SubCell"/>
</dbReference>
<protein>
    <submittedName>
        <fullName evidence="9">Fatty acid hydroxylase</fullName>
    </submittedName>
</protein>
<evidence type="ECO:0000313" key="10">
    <source>
        <dbReference type="Proteomes" id="UP000029868"/>
    </source>
</evidence>
<dbReference type="PANTHER" id="PTHR21624">
    <property type="entry name" value="STEROL DESATURASE-RELATED PROTEIN"/>
    <property type="match status" value="1"/>
</dbReference>
<evidence type="ECO:0000259" key="8">
    <source>
        <dbReference type="Pfam" id="PF04116"/>
    </source>
</evidence>
<comment type="caution">
    <text evidence="9">The sequence shown here is derived from an EMBL/GenBank/DDBJ whole genome shotgun (WGS) entry which is preliminary data.</text>
</comment>
<dbReference type="GO" id="GO:0005506">
    <property type="term" value="F:iron ion binding"/>
    <property type="evidence" value="ECO:0007669"/>
    <property type="project" value="InterPro"/>
</dbReference>
<name>A0A099KN26_COLPS</name>
<organism evidence="9 10">
    <name type="scientific">Colwellia psychrerythraea</name>
    <name type="common">Vibrio psychroerythus</name>
    <dbReference type="NCBI Taxonomy" id="28229"/>
    <lineage>
        <taxon>Bacteria</taxon>
        <taxon>Pseudomonadati</taxon>
        <taxon>Pseudomonadota</taxon>
        <taxon>Gammaproteobacteria</taxon>
        <taxon>Alteromonadales</taxon>
        <taxon>Colwelliaceae</taxon>
        <taxon>Colwellia</taxon>
    </lineage>
</organism>
<dbReference type="EMBL" id="JQEC01000039">
    <property type="protein sequence ID" value="KGJ91891.1"/>
    <property type="molecule type" value="Genomic_DNA"/>
</dbReference>
<dbReference type="GO" id="GO:0006643">
    <property type="term" value="P:membrane lipid metabolic process"/>
    <property type="evidence" value="ECO:0007669"/>
    <property type="project" value="TreeGrafter"/>
</dbReference>
<dbReference type="GO" id="GO:0008610">
    <property type="term" value="P:lipid biosynthetic process"/>
    <property type="evidence" value="ECO:0007669"/>
    <property type="project" value="InterPro"/>
</dbReference>
<dbReference type="GO" id="GO:0050479">
    <property type="term" value="F:glyceryl-ether monooxygenase activity"/>
    <property type="evidence" value="ECO:0007669"/>
    <property type="project" value="TreeGrafter"/>
</dbReference>
<dbReference type="RefSeq" id="WP_052093752.1">
    <property type="nucleotide sequence ID" value="NZ_JQEC01000039.1"/>
</dbReference>
<dbReference type="GO" id="GO:0016020">
    <property type="term" value="C:membrane"/>
    <property type="evidence" value="ECO:0007669"/>
    <property type="project" value="GOC"/>
</dbReference>
<gene>
    <name evidence="9" type="ORF">GAB14E_3048</name>
</gene>
<accession>A0A099KN26</accession>
<keyword evidence="5" id="KW-0443">Lipid metabolism</keyword>
<feature type="transmembrane region" description="Helical" evidence="7">
    <location>
        <begin position="15"/>
        <end position="36"/>
    </location>
</feature>
<evidence type="ECO:0000313" key="9">
    <source>
        <dbReference type="EMBL" id="KGJ91891.1"/>
    </source>
</evidence>
<keyword evidence="4" id="KW-0560">Oxidoreductase</keyword>
<dbReference type="Pfam" id="PF04116">
    <property type="entry name" value="FA_hydroxylase"/>
    <property type="match status" value="1"/>
</dbReference>
<dbReference type="OrthoDB" id="9770329at2"/>
<feature type="transmembrane region" description="Helical" evidence="7">
    <location>
        <begin position="42"/>
        <end position="63"/>
    </location>
</feature>
<evidence type="ECO:0000256" key="1">
    <source>
        <dbReference type="ARBA" id="ARBA00004127"/>
    </source>
</evidence>
<dbReference type="Proteomes" id="UP000029868">
    <property type="component" value="Unassembled WGS sequence"/>
</dbReference>
<proteinExistence type="predicted"/>
<comment type="subcellular location">
    <subcellularLocation>
        <location evidence="1">Endomembrane system</location>
        <topology evidence="1">Multi-pass membrane protein</topology>
    </subcellularLocation>
</comment>
<dbReference type="InterPro" id="IPR006694">
    <property type="entry name" value="Fatty_acid_hydroxylase"/>
</dbReference>
<dbReference type="PATRIC" id="fig|28229.3.peg.2766"/>
<evidence type="ECO:0000256" key="6">
    <source>
        <dbReference type="ARBA" id="ARBA00023136"/>
    </source>
</evidence>